<feature type="domain" description="Aminoglycoside phosphotransferase" evidence="1">
    <location>
        <begin position="276"/>
        <end position="352"/>
    </location>
</feature>
<evidence type="ECO:0000313" key="3">
    <source>
        <dbReference type="Proteomes" id="UP001437256"/>
    </source>
</evidence>
<dbReference type="PANTHER" id="PTHR21310:SF15">
    <property type="entry name" value="AMINOGLYCOSIDE PHOSPHOTRANSFERASE DOMAIN-CONTAINING PROTEIN"/>
    <property type="match status" value="1"/>
</dbReference>
<organism evidence="2 3">
    <name type="scientific">Marasmius tenuissimus</name>
    <dbReference type="NCBI Taxonomy" id="585030"/>
    <lineage>
        <taxon>Eukaryota</taxon>
        <taxon>Fungi</taxon>
        <taxon>Dikarya</taxon>
        <taxon>Basidiomycota</taxon>
        <taxon>Agaricomycotina</taxon>
        <taxon>Agaricomycetes</taxon>
        <taxon>Agaricomycetidae</taxon>
        <taxon>Agaricales</taxon>
        <taxon>Marasmiineae</taxon>
        <taxon>Marasmiaceae</taxon>
        <taxon>Marasmius</taxon>
    </lineage>
</organism>
<evidence type="ECO:0000313" key="2">
    <source>
        <dbReference type="EMBL" id="KAL0064322.1"/>
    </source>
</evidence>
<accession>A0ABR2ZRK9</accession>
<dbReference type="PANTHER" id="PTHR21310">
    <property type="entry name" value="AMINOGLYCOSIDE PHOSPHOTRANSFERASE-RELATED-RELATED"/>
    <property type="match status" value="1"/>
</dbReference>
<dbReference type="InterPro" id="IPR008266">
    <property type="entry name" value="Tyr_kinase_AS"/>
</dbReference>
<dbReference type="Proteomes" id="UP001437256">
    <property type="component" value="Unassembled WGS sequence"/>
</dbReference>
<name>A0ABR2ZRK9_9AGAR</name>
<protein>
    <recommendedName>
        <fullName evidence="1">Aminoglycoside phosphotransferase domain-containing protein</fullName>
    </recommendedName>
</protein>
<dbReference type="InterPro" id="IPR051678">
    <property type="entry name" value="AGP_Transferase"/>
</dbReference>
<dbReference type="Pfam" id="PF01636">
    <property type="entry name" value="APH"/>
    <property type="match status" value="1"/>
</dbReference>
<dbReference type="InterPro" id="IPR011009">
    <property type="entry name" value="Kinase-like_dom_sf"/>
</dbReference>
<keyword evidence="3" id="KW-1185">Reference proteome</keyword>
<dbReference type="EMBL" id="JBBXMP010000064">
    <property type="protein sequence ID" value="KAL0064322.1"/>
    <property type="molecule type" value="Genomic_DNA"/>
</dbReference>
<dbReference type="Gene3D" id="3.30.200.20">
    <property type="entry name" value="Phosphorylase Kinase, domain 1"/>
    <property type="match status" value="1"/>
</dbReference>
<dbReference type="SUPFAM" id="SSF56112">
    <property type="entry name" value="Protein kinase-like (PK-like)"/>
    <property type="match status" value="1"/>
</dbReference>
<evidence type="ECO:0000259" key="1">
    <source>
        <dbReference type="Pfam" id="PF01636"/>
    </source>
</evidence>
<reference evidence="2 3" key="1">
    <citation type="submission" date="2024-05" db="EMBL/GenBank/DDBJ databases">
        <title>A draft genome resource for the thread blight pathogen Marasmius tenuissimus strain MS-2.</title>
        <authorList>
            <person name="Yulfo-Soto G.E."/>
            <person name="Baruah I.K."/>
            <person name="Amoako-Attah I."/>
            <person name="Bukari Y."/>
            <person name="Meinhardt L.W."/>
            <person name="Bailey B.A."/>
            <person name="Cohen S.P."/>
        </authorList>
    </citation>
    <scope>NUCLEOTIDE SEQUENCE [LARGE SCALE GENOMIC DNA]</scope>
    <source>
        <strain evidence="2 3">MS-2</strain>
    </source>
</reference>
<dbReference type="InterPro" id="IPR002575">
    <property type="entry name" value="Aminoglycoside_PTrfase"/>
</dbReference>
<dbReference type="Gene3D" id="3.90.1200.10">
    <property type="match status" value="1"/>
</dbReference>
<dbReference type="PROSITE" id="PS00109">
    <property type="entry name" value="PROTEIN_KINASE_TYR"/>
    <property type="match status" value="1"/>
</dbReference>
<proteinExistence type="predicted"/>
<comment type="caution">
    <text evidence="2">The sequence shown here is derived from an EMBL/GenBank/DDBJ whole genome shotgun (WGS) entry which is preliminary data.</text>
</comment>
<sequence length="439" mass="49941">MAANSGQLFHMPYEFRLPPKHGRKPTSIPDTTQFTIATQTLFGVPCATPEEPLYVGTHNELYLLRLAVPENAHTAVPTRVLARVSRDDKTRSDISLESEIATMVFVKSRTKIPVPTVYGYCATRDNAIGQPFSILSFVSPPNYNFVLDLDQLTPDISSKQTEGVDMGGSAWENLPTQVKLNAIRDYAHVVLELYRLRFDRIGSIYLKKGAFPPHCFELGEVAWWKHESAARRRCDHYDRGPWKSSGEWVRAALTDEIQSMHRLPEVIRHAYNGSFEGDDSPKWRLAQSILPEMLKRVGDVIEDGLDRFHAGPFVLCHTDLTPRNIIVANDGPHAGRIVGIVDWEMAMTAPIWSLVCYPSWFDSSVSPSTRPRNTEEAQLFKDTYLREIQKNMEANESDILMVIQNARAERRRRFTDVALLPWPRVDAMLAWMDHNPPRD</sequence>
<gene>
    <name evidence="2" type="ORF">AAF712_008768</name>
</gene>